<accession>A0A0V0T4J0</accession>
<evidence type="ECO:0000313" key="1">
    <source>
        <dbReference type="EMBL" id="KRX33936.1"/>
    </source>
</evidence>
<sequence>MEINFKCLMPKLMKGATPNELVKRCDGRSDVNHWMKSTRASETITQKHSDAYRSSWGDRYVLRIHKGVEIPLHKISNNVHYHTNGQGHLFKTGLWPARD</sequence>
<keyword evidence="2" id="KW-1185">Reference proteome</keyword>
<dbReference type="EMBL" id="JYDJ01000671">
    <property type="protein sequence ID" value="KRX33936.1"/>
    <property type="molecule type" value="Genomic_DNA"/>
</dbReference>
<reference evidence="1 2" key="1">
    <citation type="submission" date="2015-01" db="EMBL/GenBank/DDBJ databases">
        <title>Evolution of Trichinella species and genotypes.</title>
        <authorList>
            <person name="Korhonen P.K."/>
            <person name="Edoardo P."/>
            <person name="Giuseppe L.R."/>
            <person name="Gasser R.B."/>
        </authorList>
    </citation>
    <scope>NUCLEOTIDE SEQUENCE [LARGE SCALE GENOMIC DNA]</scope>
    <source>
        <strain evidence="1">ISS417</strain>
    </source>
</reference>
<name>A0A0V0T4J0_9BILA</name>
<dbReference type="OrthoDB" id="5920964at2759"/>
<evidence type="ECO:0000313" key="2">
    <source>
        <dbReference type="Proteomes" id="UP000055048"/>
    </source>
</evidence>
<dbReference type="AlphaFoldDB" id="A0A0V0T4J0"/>
<gene>
    <name evidence="1" type="ORF">T05_2695</name>
</gene>
<proteinExistence type="predicted"/>
<dbReference type="Proteomes" id="UP000055048">
    <property type="component" value="Unassembled WGS sequence"/>
</dbReference>
<protein>
    <submittedName>
        <fullName evidence="1">Uncharacterized protein</fullName>
    </submittedName>
</protein>
<comment type="caution">
    <text evidence="1">The sequence shown here is derived from an EMBL/GenBank/DDBJ whole genome shotgun (WGS) entry which is preliminary data.</text>
</comment>
<organism evidence="1 2">
    <name type="scientific">Trichinella murrelli</name>
    <dbReference type="NCBI Taxonomy" id="144512"/>
    <lineage>
        <taxon>Eukaryota</taxon>
        <taxon>Metazoa</taxon>
        <taxon>Ecdysozoa</taxon>
        <taxon>Nematoda</taxon>
        <taxon>Enoplea</taxon>
        <taxon>Dorylaimia</taxon>
        <taxon>Trichinellida</taxon>
        <taxon>Trichinellidae</taxon>
        <taxon>Trichinella</taxon>
    </lineage>
</organism>